<dbReference type="InterPro" id="IPR014710">
    <property type="entry name" value="RmlC-like_jellyroll"/>
</dbReference>
<keyword evidence="3" id="KW-1185">Reference proteome</keyword>
<dbReference type="SUPFAM" id="SSF51182">
    <property type="entry name" value="RmlC-like cupins"/>
    <property type="match status" value="1"/>
</dbReference>
<name>A0A8J7AAG6_9CYAN</name>
<dbReference type="AlphaFoldDB" id="A0A8J7AAG6"/>
<evidence type="ECO:0000313" key="3">
    <source>
        <dbReference type="Proteomes" id="UP000636505"/>
    </source>
</evidence>
<organism evidence="2 3">
    <name type="scientific">Vasconcelosia minhoensis LEGE 07310</name>
    <dbReference type="NCBI Taxonomy" id="915328"/>
    <lineage>
        <taxon>Bacteria</taxon>
        <taxon>Bacillati</taxon>
        <taxon>Cyanobacteriota</taxon>
        <taxon>Cyanophyceae</taxon>
        <taxon>Nodosilineales</taxon>
        <taxon>Cymatolegaceae</taxon>
        <taxon>Vasconcelosia</taxon>
        <taxon>Vasconcelosia minhoensis</taxon>
    </lineage>
</organism>
<accession>A0A8J7AAG6</accession>
<reference evidence="2" key="1">
    <citation type="submission" date="2020-10" db="EMBL/GenBank/DDBJ databases">
        <authorList>
            <person name="Castelo-Branco R."/>
            <person name="Eusebio N."/>
            <person name="Adriana R."/>
            <person name="Vieira A."/>
            <person name="Brugerolle De Fraissinette N."/>
            <person name="Rezende De Castro R."/>
            <person name="Schneider M.P."/>
            <person name="Vasconcelos V."/>
            <person name="Leao P.N."/>
        </authorList>
    </citation>
    <scope>NUCLEOTIDE SEQUENCE</scope>
    <source>
        <strain evidence="2">LEGE 07310</strain>
    </source>
</reference>
<dbReference type="InterPro" id="IPR013096">
    <property type="entry name" value="Cupin_2"/>
</dbReference>
<dbReference type="InterPro" id="IPR053146">
    <property type="entry name" value="QDO-like"/>
</dbReference>
<gene>
    <name evidence="2" type="ORF">IQ241_25200</name>
</gene>
<evidence type="ECO:0000259" key="1">
    <source>
        <dbReference type="Pfam" id="PF07883"/>
    </source>
</evidence>
<dbReference type="PANTHER" id="PTHR36440">
    <property type="entry name" value="PUTATIVE (AFU_ORTHOLOGUE AFUA_8G07350)-RELATED"/>
    <property type="match status" value="1"/>
</dbReference>
<dbReference type="Proteomes" id="UP000636505">
    <property type="component" value="Unassembled WGS sequence"/>
</dbReference>
<dbReference type="Gene3D" id="2.60.120.10">
    <property type="entry name" value="Jelly Rolls"/>
    <property type="match status" value="1"/>
</dbReference>
<protein>
    <submittedName>
        <fullName evidence="2">Cupin domain-containing protein</fullName>
    </submittedName>
</protein>
<sequence length="155" mass="17269">MSLPLILQPGEGRSVQIRTSTCTFKVTGKDTHNHFGLFEFVMAPETDGASPHIHKQLTEIFYVVEGHVELVLNQERIAAEAGALMLVPENTSHGFSNPGSVRAKLLIMFCPADSREQYFEGLAELTKDGRQPSQEELLDLMHRFDQYLPPEATDG</sequence>
<comment type="caution">
    <text evidence="2">The sequence shown here is derived from an EMBL/GenBank/DDBJ whole genome shotgun (WGS) entry which is preliminary data.</text>
</comment>
<dbReference type="InterPro" id="IPR011051">
    <property type="entry name" value="RmlC_Cupin_sf"/>
</dbReference>
<dbReference type="PANTHER" id="PTHR36440:SF1">
    <property type="entry name" value="PUTATIVE (AFU_ORTHOLOGUE AFUA_8G07350)-RELATED"/>
    <property type="match status" value="1"/>
</dbReference>
<dbReference type="Pfam" id="PF07883">
    <property type="entry name" value="Cupin_2"/>
    <property type="match status" value="1"/>
</dbReference>
<dbReference type="RefSeq" id="WP_193912555.1">
    <property type="nucleotide sequence ID" value="NZ_JADEXG010000147.1"/>
</dbReference>
<feature type="domain" description="Cupin type-2" evidence="1">
    <location>
        <begin position="39"/>
        <end position="108"/>
    </location>
</feature>
<dbReference type="EMBL" id="JADEXG010000147">
    <property type="protein sequence ID" value="MBE9080537.1"/>
    <property type="molecule type" value="Genomic_DNA"/>
</dbReference>
<evidence type="ECO:0000313" key="2">
    <source>
        <dbReference type="EMBL" id="MBE9080537.1"/>
    </source>
</evidence>
<proteinExistence type="predicted"/>